<accession>A0A2I0JKQ6</accession>
<feature type="compositionally biased region" description="Polar residues" evidence="1">
    <location>
        <begin position="69"/>
        <end position="90"/>
    </location>
</feature>
<comment type="caution">
    <text evidence="2">The sequence shown here is derived from an EMBL/GenBank/DDBJ whole genome shotgun (WGS) entry which is preliminary data.</text>
</comment>
<proteinExistence type="predicted"/>
<reference evidence="2 3" key="1">
    <citation type="submission" date="2017-11" db="EMBL/GenBank/DDBJ databases">
        <title>De-novo sequencing of pomegranate (Punica granatum L.) genome.</title>
        <authorList>
            <person name="Akparov Z."/>
            <person name="Amiraslanov A."/>
            <person name="Hajiyeva S."/>
            <person name="Abbasov M."/>
            <person name="Kaur K."/>
            <person name="Hamwieh A."/>
            <person name="Solovyev V."/>
            <person name="Salamov A."/>
            <person name="Braich B."/>
            <person name="Kosarev P."/>
            <person name="Mahmoud A."/>
            <person name="Hajiyev E."/>
            <person name="Babayeva S."/>
            <person name="Izzatullayeva V."/>
            <person name="Mammadov A."/>
            <person name="Mammadov A."/>
            <person name="Sharifova S."/>
            <person name="Ojaghi J."/>
            <person name="Eynullazada K."/>
            <person name="Bayramov B."/>
            <person name="Abdulazimova A."/>
            <person name="Shahmuradov I."/>
        </authorList>
    </citation>
    <scope>NUCLEOTIDE SEQUENCE [LARGE SCALE GENOMIC DNA]</scope>
    <source>
        <strain evidence="3">cv. AG2017</strain>
        <tissue evidence="2">Leaf</tissue>
    </source>
</reference>
<evidence type="ECO:0000313" key="2">
    <source>
        <dbReference type="EMBL" id="PKI56807.1"/>
    </source>
</evidence>
<evidence type="ECO:0000256" key="1">
    <source>
        <dbReference type="SAM" id="MobiDB-lite"/>
    </source>
</evidence>
<name>A0A2I0JKQ6_PUNGR</name>
<dbReference type="AlphaFoldDB" id="A0A2I0JKQ6"/>
<evidence type="ECO:0000313" key="3">
    <source>
        <dbReference type="Proteomes" id="UP000233551"/>
    </source>
</evidence>
<keyword evidence="3" id="KW-1185">Reference proteome</keyword>
<dbReference type="Proteomes" id="UP000233551">
    <property type="component" value="Unassembled WGS sequence"/>
</dbReference>
<organism evidence="2 3">
    <name type="scientific">Punica granatum</name>
    <name type="common">Pomegranate</name>
    <dbReference type="NCBI Taxonomy" id="22663"/>
    <lineage>
        <taxon>Eukaryota</taxon>
        <taxon>Viridiplantae</taxon>
        <taxon>Streptophyta</taxon>
        <taxon>Embryophyta</taxon>
        <taxon>Tracheophyta</taxon>
        <taxon>Spermatophyta</taxon>
        <taxon>Magnoliopsida</taxon>
        <taxon>eudicotyledons</taxon>
        <taxon>Gunneridae</taxon>
        <taxon>Pentapetalae</taxon>
        <taxon>rosids</taxon>
        <taxon>malvids</taxon>
        <taxon>Myrtales</taxon>
        <taxon>Lythraceae</taxon>
        <taxon>Punica</taxon>
    </lineage>
</organism>
<gene>
    <name evidence="2" type="ORF">CRG98_022765</name>
</gene>
<sequence length="100" mass="11487">MRWLRVESRSTVHHVAAKYQREPPGQPFLSDLPSRKIYKCSPPETTAGVVLSPFGIQRNQPRTKRPPRSTDTAPTRRTANRVCQLTQLHQFGSVHSRRQN</sequence>
<protein>
    <submittedName>
        <fullName evidence="2">Uncharacterized protein</fullName>
    </submittedName>
</protein>
<feature type="region of interest" description="Disordered" evidence="1">
    <location>
        <begin position="57"/>
        <end position="100"/>
    </location>
</feature>
<dbReference type="EMBL" id="PGOL01001567">
    <property type="protein sequence ID" value="PKI56807.1"/>
    <property type="molecule type" value="Genomic_DNA"/>
</dbReference>